<sequence length="148" mass="17642">MTIYEAKNRDDELIDKLYIIWEKSVRATHLFLKEDDIINISKYIKKYLIDIKHLIIAEIEDNIVGFMGTENKKLEMLFLDPEVIGNGIGRKLIQYAIYNYDIEEVSVNEQNTNAYNFYKHIGFEDYKRNEYDDLGNNFPIIYMKLKNL</sequence>
<dbReference type="PANTHER" id="PTHR43800:SF1">
    <property type="entry name" value="PEPTIDYL-LYSINE N-ACETYLTRANSFERASE YJAB"/>
    <property type="match status" value="1"/>
</dbReference>
<dbReference type="PANTHER" id="PTHR43800">
    <property type="entry name" value="PEPTIDYL-LYSINE N-ACETYLTRANSFERASE YJAB"/>
    <property type="match status" value="1"/>
</dbReference>
<accession>A0A0G4K4P2</accession>
<evidence type="ECO:0000259" key="3">
    <source>
        <dbReference type="PROSITE" id="PS51186"/>
    </source>
</evidence>
<evidence type="ECO:0000313" key="5">
    <source>
        <dbReference type="Proteomes" id="UP000043763"/>
    </source>
</evidence>
<reference evidence="5" key="1">
    <citation type="submission" date="2015-04" db="EMBL/GenBank/DDBJ databases">
        <authorList>
            <person name="Mushtaq Mamoona"/>
        </authorList>
    </citation>
    <scope>NUCLEOTIDE SEQUENCE [LARGE SCALE GENOMIC DNA]</scope>
    <source>
        <strain evidence="5">AN4859/03</strain>
    </source>
</reference>
<dbReference type="InterPro" id="IPR016181">
    <property type="entry name" value="Acyl_CoA_acyltransferase"/>
</dbReference>
<dbReference type="OrthoDB" id="9789605at2"/>
<dbReference type="RefSeq" id="WP_048593731.1">
    <property type="nucleotide sequence ID" value="NZ_CVLB01000001.1"/>
</dbReference>
<dbReference type="SUPFAM" id="SSF55729">
    <property type="entry name" value="Acyl-CoA N-acyltransferases (Nat)"/>
    <property type="match status" value="1"/>
</dbReference>
<gene>
    <name evidence="4" type="ORF">BRSU_0617</name>
</gene>
<dbReference type="Gene3D" id="3.40.630.30">
    <property type="match status" value="1"/>
</dbReference>
<dbReference type="GO" id="GO:0016747">
    <property type="term" value="F:acyltransferase activity, transferring groups other than amino-acyl groups"/>
    <property type="evidence" value="ECO:0007669"/>
    <property type="project" value="InterPro"/>
</dbReference>
<name>A0A0G4K4P2_9SPIR</name>
<dbReference type="Proteomes" id="UP000043763">
    <property type="component" value="Unassembled WGS sequence"/>
</dbReference>
<dbReference type="InterPro" id="IPR000182">
    <property type="entry name" value="GNAT_dom"/>
</dbReference>
<feature type="domain" description="N-acetyltransferase" evidence="3">
    <location>
        <begin position="1"/>
        <end position="148"/>
    </location>
</feature>
<keyword evidence="1 4" id="KW-0808">Transferase</keyword>
<evidence type="ECO:0000313" key="4">
    <source>
        <dbReference type="EMBL" id="CRF32159.1"/>
    </source>
</evidence>
<dbReference type="CDD" id="cd04301">
    <property type="entry name" value="NAT_SF"/>
    <property type="match status" value="1"/>
</dbReference>
<dbReference type="AlphaFoldDB" id="A0A0G4K4P2"/>
<proteinExistence type="predicted"/>
<protein>
    <submittedName>
        <fullName evidence="4">Acetyltransferase</fullName>
    </submittedName>
</protein>
<dbReference type="PROSITE" id="PS51186">
    <property type="entry name" value="GNAT"/>
    <property type="match status" value="1"/>
</dbReference>
<dbReference type="Pfam" id="PF13673">
    <property type="entry name" value="Acetyltransf_10"/>
    <property type="match status" value="1"/>
</dbReference>
<dbReference type="EMBL" id="CVLB01000001">
    <property type="protein sequence ID" value="CRF32159.1"/>
    <property type="molecule type" value="Genomic_DNA"/>
</dbReference>
<evidence type="ECO:0000256" key="2">
    <source>
        <dbReference type="ARBA" id="ARBA00023315"/>
    </source>
</evidence>
<keyword evidence="2" id="KW-0012">Acyltransferase</keyword>
<keyword evidence="5" id="KW-1185">Reference proteome</keyword>
<organism evidence="4 5">
    <name type="scientific">Brachyspira suanatina</name>
    <dbReference type="NCBI Taxonomy" id="381802"/>
    <lineage>
        <taxon>Bacteria</taxon>
        <taxon>Pseudomonadati</taxon>
        <taxon>Spirochaetota</taxon>
        <taxon>Spirochaetia</taxon>
        <taxon>Brachyspirales</taxon>
        <taxon>Brachyspiraceae</taxon>
        <taxon>Brachyspira</taxon>
    </lineage>
</organism>
<evidence type="ECO:0000256" key="1">
    <source>
        <dbReference type="ARBA" id="ARBA00022679"/>
    </source>
</evidence>